<reference evidence="1 2" key="1">
    <citation type="journal article" date="2019" name="Nat. Ecol. Evol.">
        <title>Megaphylogeny resolves global patterns of mushroom evolution.</title>
        <authorList>
            <person name="Varga T."/>
            <person name="Krizsan K."/>
            <person name="Foldi C."/>
            <person name="Dima B."/>
            <person name="Sanchez-Garcia M."/>
            <person name="Sanchez-Ramirez S."/>
            <person name="Szollosi G.J."/>
            <person name="Szarkandi J.G."/>
            <person name="Papp V."/>
            <person name="Albert L."/>
            <person name="Andreopoulos W."/>
            <person name="Angelini C."/>
            <person name="Antonin V."/>
            <person name="Barry K.W."/>
            <person name="Bougher N.L."/>
            <person name="Buchanan P."/>
            <person name="Buyck B."/>
            <person name="Bense V."/>
            <person name="Catcheside P."/>
            <person name="Chovatia M."/>
            <person name="Cooper J."/>
            <person name="Damon W."/>
            <person name="Desjardin D."/>
            <person name="Finy P."/>
            <person name="Geml J."/>
            <person name="Haridas S."/>
            <person name="Hughes K."/>
            <person name="Justo A."/>
            <person name="Karasinski D."/>
            <person name="Kautmanova I."/>
            <person name="Kiss B."/>
            <person name="Kocsube S."/>
            <person name="Kotiranta H."/>
            <person name="LaButti K.M."/>
            <person name="Lechner B.E."/>
            <person name="Liimatainen K."/>
            <person name="Lipzen A."/>
            <person name="Lukacs Z."/>
            <person name="Mihaltcheva S."/>
            <person name="Morgado L.N."/>
            <person name="Niskanen T."/>
            <person name="Noordeloos M.E."/>
            <person name="Ohm R.A."/>
            <person name="Ortiz-Santana B."/>
            <person name="Ovrebo C."/>
            <person name="Racz N."/>
            <person name="Riley R."/>
            <person name="Savchenko A."/>
            <person name="Shiryaev A."/>
            <person name="Soop K."/>
            <person name="Spirin V."/>
            <person name="Szebenyi C."/>
            <person name="Tomsovsky M."/>
            <person name="Tulloss R.E."/>
            <person name="Uehling J."/>
            <person name="Grigoriev I.V."/>
            <person name="Vagvolgyi C."/>
            <person name="Papp T."/>
            <person name="Martin F.M."/>
            <person name="Miettinen O."/>
            <person name="Hibbett D.S."/>
            <person name="Nagy L.G."/>
        </authorList>
    </citation>
    <scope>NUCLEOTIDE SEQUENCE [LARGE SCALE GENOMIC DNA]</scope>
    <source>
        <strain evidence="1 2">NL-1719</strain>
    </source>
</reference>
<sequence length="239" mass="24406">MAAEYPRDFEAVNAGQEGGNSHQDALGLSGSSSNGGTQAQSVAGALTLTPTPAAGAGTSTPPAASHPNASSVPAQPVNIPSQTLSTGQSAVQTQPAASDAVTAGTGSTNTITAAAPHPNLSNTPAQNTNVPNQNANIQTRNGVQALVIIFVVVAHNGGSDEDGYDADDEADWRKAQVRGRAVTAFEQKAAIQTFFLLDVSSLYATTDVLSVALIVTDALPCSTRVSVAVNNEIFYPNYR</sequence>
<name>A0ACD3ACJ8_9AGAR</name>
<organism evidence="1 2">
    <name type="scientific">Pluteus cervinus</name>
    <dbReference type="NCBI Taxonomy" id="181527"/>
    <lineage>
        <taxon>Eukaryota</taxon>
        <taxon>Fungi</taxon>
        <taxon>Dikarya</taxon>
        <taxon>Basidiomycota</taxon>
        <taxon>Agaricomycotina</taxon>
        <taxon>Agaricomycetes</taxon>
        <taxon>Agaricomycetidae</taxon>
        <taxon>Agaricales</taxon>
        <taxon>Pluteineae</taxon>
        <taxon>Pluteaceae</taxon>
        <taxon>Pluteus</taxon>
    </lineage>
</organism>
<gene>
    <name evidence="1" type="ORF">BDN72DRAFT_902504</name>
</gene>
<accession>A0ACD3ACJ8</accession>
<evidence type="ECO:0000313" key="1">
    <source>
        <dbReference type="EMBL" id="TFK63312.1"/>
    </source>
</evidence>
<dbReference type="EMBL" id="ML208529">
    <property type="protein sequence ID" value="TFK63312.1"/>
    <property type="molecule type" value="Genomic_DNA"/>
</dbReference>
<keyword evidence="2" id="KW-1185">Reference proteome</keyword>
<evidence type="ECO:0000313" key="2">
    <source>
        <dbReference type="Proteomes" id="UP000308600"/>
    </source>
</evidence>
<protein>
    <submittedName>
        <fullName evidence="1">Uncharacterized protein</fullName>
    </submittedName>
</protein>
<proteinExistence type="predicted"/>
<dbReference type="Proteomes" id="UP000308600">
    <property type="component" value="Unassembled WGS sequence"/>
</dbReference>